<dbReference type="KEGG" id="psco:LY89DRAFT_671795"/>
<gene>
    <name evidence="3" type="ORF">LY89DRAFT_671795</name>
</gene>
<dbReference type="InterPro" id="IPR013094">
    <property type="entry name" value="AB_hydrolase_3"/>
</dbReference>
<keyword evidence="4" id="KW-1185">Reference proteome</keyword>
<dbReference type="InterPro" id="IPR050300">
    <property type="entry name" value="GDXG_lipolytic_enzyme"/>
</dbReference>
<dbReference type="Proteomes" id="UP000070700">
    <property type="component" value="Unassembled WGS sequence"/>
</dbReference>
<dbReference type="GeneID" id="28822965"/>
<dbReference type="STRING" id="149040.A0A194X2P2"/>
<proteinExistence type="predicted"/>
<evidence type="ECO:0000313" key="4">
    <source>
        <dbReference type="Proteomes" id="UP000070700"/>
    </source>
</evidence>
<feature type="domain" description="Alpha/beta hydrolase fold-3" evidence="2">
    <location>
        <begin position="89"/>
        <end position="297"/>
    </location>
</feature>
<sequence>MEPKIPAPPYDEELAKTLSTLNFPVTITPDLIPAIRARPPPTLSSLLAPHPTITHTSLSIPGPLGPIPLSLFRSSSPSSNSNSQPHPTILWFHGGGFFSGHPFTGLSNLLPFTTTHNALIATPTYRLAPEFPDPAPLNDCYAALLYLSSHPLINPHKIMLAGSSAGAGLAAGVALFARDHAGPKIEALMLQAPMLDDRLKTASSWQFVDSGTFSRGSAEMGWGALLGERRGAEGEGVVSGYAAPGREGELGGLPEVFCEVGSAEVFRDEVVQFVDRIWRAGGKAELHVWAGAFHRWQAFAPEARVSVEADGVRGRWIGMVLGR</sequence>
<accession>A0A194X2P2</accession>
<reference evidence="3 4" key="1">
    <citation type="submission" date="2015-10" db="EMBL/GenBank/DDBJ databases">
        <title>Full genome of DAOMC 229536 Phialocephala scopiformis, a fungal endophyte of spruce producing the potent anti-insectan compound rugulosin.</title>
        <authorList>
            <consortium name="DOE Joint Genome Institute"/>
            <person name="Walker A.K."/>
            <person name="Frasz S.L."/>
            <person name="Seifert K.A."/>
            <person name="Miller J.D."/>
            <person name="Mondo S.J."/>
            <person name="Labutti K."/>
            <person name="Lipzen A."/>
            <person name="Dockter R."/>
            <person name="Kennedy M."/>
            <person name="Grigoriev I.V."/>
            <person name="Spatafora J.W."/>
        </authorList>
    </citation>
    <scope>NUCLEOTIDE SEQUENCE [LARGE SCALE GENOMIC DNA]</scope>
    <source>
        <strain evidence="3 4">CBS 120377</strain>
    </source>
</reference>
<evidence type="ECO:0000259" key="2">
    <source>
        <dbReference type="Pfam" id="PF07859"/>
    </source>
</evidence>
<dbReference type="AlphaFoldDB" id="A0A194X2P2"/>
<dbReference type="RefSeq" id="XP_018068808.1">
    <property type="nucleotide sequence ID" value="XM_018213239.1"/>
</dbReference>
<dbReference type="InterPro" id="IPR029058">
    <property type="entry name" value="AB_hydrolase_fold"/>
</dbReference>
<dbReference type="Gene3D" id="3.40.50.1820">
    <property type="entry name" value="alpha/beta hydrolase"/>
    <property type="match status" value="1"/>
</dbReference>
<protein>
    <submittedName>
        <fullName evidence="3">Alpha/beta-hydrolase</fullName>
    </submittedName>
</protein>
<dbReference type="InParanoid" id="A0A194X2P2"/>
<dbReference type="Pfam" id="PF07859">
    <property type="entry name" value="Abhydrolase_3"/>
    <property type="match status" value="1"/>
</dbReference>
<dbReference type="PANTHER" id="PTHR48081:SF8">
    <property type="entry name" value="ALPHA_BETA HYDROLASE FOLD-3 DOMAIN-CONTAINING PROTEIN-RELATED"/>
    <property type="match status" value="1"/>
</dbReference>
<dbReference type="SUPFAM" id="SSF53474">
    <property type="entry name" value="alpha/beta-Hydrolases"/>
    <property type="match status" value="1"/>
</dbReference>
<dbReference type="OrthoDB" id="433474at2759"/>
<dbReference type="EMBL" id="KQ947420">
    <property type="protein sequence ID" value="KUJ14453.1"/>
    <property type="molecule type" value="Genomic_DNA"/>
</dbReference>
<keyword evidence="1 3" id="KW-0378">Hydrolase</keyword>
<evidence type="ECO:0000256" key="1">
    <source>
        <dbReference type="ARBA" id="ARBA00022801"/>
    </source>
</evidence>
<evidence type="ECO:0000313" key="3">
    <source>
        <dbReference type="EMBL" id="KUJ14453.1"/>
    </source>
</evidence>
<dbReference type="GO" id="GO:0016787">
    <property type="term" value="F:hydrolase activity"/>
    <property type="evidence" value="ECO:0007669"/>
    <property type="project" value="UniProtKB-KW"/>
</dbReference>
<organism evidence="3 4">
    <name type="scientific">Mollisia scopiformis</name>
    <name type="common">Conifer needle endophyte fungus</name>
    <name type="synonym">Phialocephala scopiformis</name>
    <dbReference type="NCBI Taxonomy" id="149040"/>
    <lineage>
        <taxon>Eukaryota</taxon>
        <taxon>Fungi</taxon>
        <taxon>Dikarya</taxon>
        <taxon>Ascomycota</taxon>
        <taxon>Pezizomycotina</taxon>
        <taxon>Leotiomycetes</taxon>
        <taxon>Helotiales</taxon>
        <taxon>Mollisiaceae</taxon>
        <taxon>Mollisia</taxon>
    </lineage>
</organism>
<name>A0A194X2P2_MOLSC</name>
<dbReference type="PANTHER" id="PTHR48081">
    <property type="entry name" value="AB HYDROLASE SUPERFAMILY PROTEIN C4A8.06C"/>
    <property type="match status" value="1"/>
</dbReference>